<evidence type="ECO:0000256" key="3">
    <source>
        <dbReference type="ARBA" id="ARBA00022475"/>
    </source>
</evidence>
<evidence type="ECO:0000256" key="2">
    <source>
        <dbReference type="ARBA" id="ARBA00022448"/>
    </source>
</evidence>
<dbReference type="InterPro" id="IPR002293">
    <property type="entry name" value="AA/rel_permease1"/>
</dbReference>
<reference evidence="8" key="1">
    <citation type="journal article" date="2014" name="Fish. Sci.">
        <title>Analysis of plasmids encoding the tyrosine decarboxylase gene in Tetragenococcus halophilus isolated from fish sauce.</title>
        <authorList>
            <person name="Satomi M."/>
            <person name="Shozen K."/>
            <person name="Furutani A."/>
            <person name="Fukui Y."/>
            <person name="Kimura M."/>
            <person name="Yasuike M."/>
            <person name="Funatsu Y."/>
            <person name="Yano Y."/>
        </authorList>
    </citation>
    <scope>NUCLEOTIDE SEQUENCE</scope>
    <source>
        <strain evidence="8">TyrA</strain>
        <strain evidence="9">TyrB</strain>
        <plasmid evidence="8">pTDC-A</plasmid>
        <plasmid evidence="9">pTDC-B</plasmid>
    </source>
</reference>
<dbReference type="EMBL" id="AB914743">
    <property type="protein sequence ID" value="BAP29032.1"/>
    <property type="molecule type" value="Genomic_DNA"/>
</dbReference>
<evidence type="ECO:0000313" key="9">
    <source>
        <dbReference type="EMBL" id="BAP29032.1"/>
    </source>
</evidence>
<feature type="transmembrane region" description="Helical" evidence="7">
    <location>
        <begin position="441"/>
        <end position="460"/>
    </location>
</feature>
<evidence type="ECO:0000256" key="1">
    <source>
        <dbReference type="ARBA" id="ARBA00004651"/>
    </source>
</evidence>
<dbReference type="GO" id="GO:0022857">
    <property type="term" value="F:transmembrane transporter activity"/>
    <property type="evidence" value="ECO:0007669"/>
    <property type="project" value="InterPro"/>
</dbReference>
<keyword evidence="5 7" id="KW-1133">Transmembrane helix</keyword>
<name>A0A077KCG2_TETHA</name>
<feature type="transmembrane region" description="Helical" evidence="7">
    <location>
        <begin position="346"/>
        <end position="363"/>
    </location>
</feature>
<evidence type="ECO:0000256" key="4">
    <source>
        <dbReference type="ARBA" id="ARBA00022692"/>
    </source>
</evidence>
<dbReference type="Gene3D" id="1.20.1740.10">
    <property type="entry name" value="Amino acid/polyamine transporter I"/>
    <property type="match status" value="1"/>
</dbReference>
<feature type="transmembrane region" description="Helical" evidence="7">
    <location>
        <begin position="285"/>
        <end position="306"/>
    </location>
</feature>
<dbReference type="PANTHER" id="PTHR42770:SF15">
    <property type="entry name" value="GLUTAMATE_GAMMA-AMINOBUTYRATE ANTIPORTER-RELATED"/>
    <property type="match status" value="1"/>
</dbReference>
<feature type="transmembrane region" description="Helical" evidence="7">
    <location>
        <begin position="99"/>
        <end position="121"/>
    </location>
</feature>
<feature type="transmembrane region" description="Helical" evidence="7">
    <location>
        <begin position="133"/>
        <end position="152"/>
    </location>
</feature>
<accession>A0A077KCG2</accession>
<dbReference type="GO" id="GO:0005886">
    <property type="term" value="C:plasma membrane"/>
    <property type="evidence" value="ECO:0007669"/>
    <property type="project" value="UniProtKB-SubCell"/>
</dbReference>
<dbReference type="PANTHER" id="PTHR42770">
    <property type="entry name" value="AMINO ACID TRANSPORTER-RELATED"/>
    <property type="match status" value="1"/>
</dbReference>
<feature type="transmembrane region" description="Helical" evidence="7">
    <location>
        <begin position="20"/>
        <end position="39"/>
    </location>
</feature>
<gene>
    <name evidence="8" type="primary">tyaA</name>
</gene>
<dbReference type="InterPro" id="IPR050367">
    <property type="entry name" value="APC_superfamily"/>
</dbReference>
<keyword evidence="8" id="KW-0614">Plasmid</keyword>
<keyword evidence="6 7" id="KW-0472">Membrane</keyword>
<feature type="transmembrane region" description="Helical" evidence="7">
    <location>
        <begin position="45"/>
        <end position="66"/>
    </location>
</feature>
<geneLocation type="plasmid" evidence="8">
    <name>pTDC-A</name>
</geneLocation>
<evidence type="ECO:0000256" key="5">
    <source>
        <dbReference type="ARBA" id="ARBA00022989"/>
    </source>
</evidence>
<evidence type="ECO:0000256" key="6">
    <source>
        <dbReference type="ARBA" id="ARBA00023136"/>
    </source>
</evidence>
<geneLocation type="plasmid" evidence="9">
    <name>pTDC-B</name>
</geneLocation>
<proteinExistence type="predicted"/>
<sequence length="478" mass="52474">MLLSFIYLGVEIKMSSSNKISLGTFIGIGMAMIATVRSVPTLAAASWQMFFYLIFAVIFFALPISFMSGEFSSMLHDAGGPQLWVRTGLGSKWGFTTAWLLWVQIFPGMVMVASTLGPLLGNTIGNQVLGQNHWFTLACIIIIYWIVTLLNLKFDMAKFAGNFGVWFGVYIPFTVMIVMGVAALAKTGINVNSVLGSFSAGKLIPDVSTLKYVAAISFIFTGIETLGVYVPRMKKPNDFVTGIIFALVAMVTLNLLNAFIVADVVPKSNTELTNITQPIILFCKILGWPLWIANVFSLLAAVGVFLQLSGWVTGPSQSMVQVAREGLVPSKWGFFKHNDIGVAKNVILTQTTMITLFALMYALPDINSVFLMLTNTTTLLYCVLYFLIAIAFIRLRYTQPDTKRPYRVGKSGNAAAWIWTILFIFGIFAIGIVTVATAGTVNGIAMVVITVVMTVIPLMINSHKKDQWLKDAQAYENK</sequence>
<keyword evidence="2" id="KW-0813">Transport</keyword>
<dbReference type="EMBL" id="AB914479">
    <property type="protein sequence ID" value="BAP29006.1"/>
    <property type="molecule type" value="Genomic_DNA"/>
</dbReference>
<evidence type="ECO:0000313" key="8">
    <source>
        <dbReference type="EMBL" id="BAP29006.1"/>
    </source>
</evidence>
<dbReference type="AlphaFoldDB" id="A0A077KCG2"/>
<keyword evidence="4 7" id="KW-0812">Transmembrane</keyword>
<protein>
    <submittedName>
        <fullName evidence="8">Amino acid antiporter</fullName>
    </submittedName>
</protein>
<feature type="transmembrane region" description="Helical" evidence="7">
    <location>
        <begin position="242"/>
        <end position="265"/>
    </location>
</feature>
<organism evidence="8">
    <name type="scientific">Tetragenococcus halophilus</name>
    <name type="common">Pediococcus halophilus</name>
    <dbReference type="NCBI Taxonomy" id="51669"/>
    <lineage>
        <taxon>Bacteria</taxon>
        <taxon>Bacillati</taxon>
        <taxon>Bacillota</taxon>
        <taxon>Bacilli</taxon>
        <taxon>Lactobacillales</taxon>
        <taxon>Enterococcaceae</taxon>
        <taxon>Tetragenococcus</taxon>
    </lineage>
</organism>
<feature type="transmembrane region" description="Helical" evidence="7">
    <location>
        <begin position="369"/>
        <end position="393"/>
    </location>
</feature>
<dbReference type="PIRSF" id="PIRSF006060">
    <property type="entry name" value="AA_transporter"/>
    <property type="match status" value="1"/>
</dbReference>
<feature type="transmembrane region" description="Helical" evidence="7">
    <location>
        <begin position="164"/>
        <end position="189"/>
    </location>
</feature>
<evidence type="ECO:0000256" key="7">
    <source>
        <dbReference type="SAM" id="Phobius"/>
    </source>
</evidence>
<keyword evidence="3" id="KW-1003">Cell membrane</keyword>
<feature type="transmembrane region" description="Helical" evidence="7">
    <location>
        <begin position="414"/>
        <end position="435"/>
    </location>
</feature>
<comment type="subcellular location">
    <subcellularLocation>
        <location evidence="1">Cell membrane</location>
        <topology evidence="1">Multi-pass membrane protein</topology>
    </subcellularLocation>
</comment>
<dbReference type="Pfam" id="PF13520">
    <property type="entry name" value="AA_permease_2"/>
    <property type="match status" value="1"/>
</dbReference>